<evidence type="ECO:0000256" key="5">
    <source>
        <dbReference type="ARBA" id="ARBA00023136"/>
    </source>
</evidence>
<dbReference type="Proteomes" id="UP000027219">
    <property type="component" value="Unassembled WGS sequence"/>
</dbReference>
<reference evidence="8 9" key="1">
    <citation type="submission" date="2014-02" db="EMBL/GenBank/DDBJ databases">
        <title>Vibrio fortis Dalian14 Genome Sequencing.</title>
        <authorList>
            <person name="Wang Y."/>
            <person name="Song L."/>
            <person name="Liu G."/>
            <person name="Ding J."/>
        </authorList>
    </citation>
    <scope>NUCLEOTIDE SEQUENCE [LARGE SCALE GENOMIC DNA]</scope>
    <source>
        <strain evidence="8 9">Dalian14</strain>
    </source>
</reference>
<dbReference type="PANTHER" id="PTHR36115">
    <property type="entry name" value="PROLINE-RICH ANTIGEN HOMOLOG-RELATED"/>
    <property type="match status" value="1"/>
</dbReference>
<dbReference type="InterPro" id="IPR010432">
    <property type="entry name" value="RDD"/>
</dbReference>
<feature type="transmembrane region" description="Helical" evidence="6">
    <location>
        <begin position="184"/>
        <end position="203"/>
    </location>
</feature>
<keyword evidence="5 6" id="KW-0472">Membrane</keyword>
<accession>A0A066US66</accession>
<evidence type="ECO:0000256" key="3">
    <source>
        <dbReference type="ARBA" id="ARBA00022692"/>
    </source>
</evidence>
<evidence type="ECO:0000256" key="1">
    <source>
        <dbReference type="ARBA" id="ARBA00004651"/>
    </source>
</evidence>
<feature type="transmembrane region" description="Helical" evidence="6">
    <location>
        <begin position="103"/>
        <end position="120"/>
    </location>
</feature>
<keyword evidence="4 6" id="KW-1133">Transmembrane helix</keyword>
<feature type="transmembrane region" description="Helical" evidence="6">
    <location>
        <begin position="21"/>
        <end position="44"/>
    </location>
</feature>
<evidence type="ECO:0000256" key="2">
    <source>
        <dbReference type="ARBA" id="ARBA00022475"/>
    </source>
</evidence>
<dbReference type="EMBL" id="JFFR01000027">
    <property type="protein sequence ID" value="KDN26989.1"/>
    <property type="molecule type" value="Genomic_DNA"/>
</dbReference>
<sequence>MEMSQESRIIDGKPWVCNFGIRIFALIIDSLILGGVGFVLSSFFEQQFIQLGDLAWAVGALVSISYFSIFNSSLMGGQTLGKNATNIKVVDANNKTLSFPRSLARYCIFSIPYYLGSVTASSEMMLPFTDTIVSFLVIAVFFGTVYLYIFNKVTRQTLHDVIVGSFVVNLNSAPAVAPTKVWKGHLIIIVTLASLLTVVPAFFSEEETVDRLTVTQEILNDFDVVSSSYVASGTRHFSSSETGSRTTTYVDVSVTLVEDDVLNESIAQAIAQEVVFSYPESIDKDVMNVTLSYGYDIGIWSNWNSKTYRFNPKE</sequence>
<feature type="transmembrane region" description="Helical" evidence="6">
    <location>
        <begin position="132"/>
        <end position="149"/>
    </location>
</feature>
<gene>
    <name evidence="8" type="ORF">VFDL14_18865</name>
</gene>
<organism evidence="8 9">
    <name type="scientific">Vibrio fortis</name>
    <dbReference type="NCBI Taxonomy" id="212667"/>
    <lineage>
        <taxon>Bacteria</taxon>
        <taxon>Pseudomonadati</taxon>
        <taxon>Pseudomonadota</taxon>
        <taxon>Gammaproteobacteria</taxon>
        <taxon>Vibrionales</taxon>
        <taxon>Vibrionaceae</taxon>
        <taxon>Vibrio</taxon>
    </lineage>
</organism>
<feature type="transmembrane region" description="Helical" evidence="6">
    <location>
        <begin position="56"/>
        <end position="74"/>
    </location>
</feature>
<keyword evidence="9" id="KW-1185">Reference proteome</keyword>
<evidence type="ECO:0000259" key="7">
    <source>
        <dbReference type="Pfam" id="PF06271"/>
    </source>
</evidence>
<evidence type="ECO:0000313" key="8">
    <source>
        <dbReference type="EMBL" id="KDN26989.1"/>
    </source>
</evidence>
<keyword evidence="3 6" id="KW-0812">Transmembrane</keyword>
<proteinExistence type="predicted"/>
<dbReference type="InterPro" id="IPR051791">
    <property type="entry name" value="Pra-immunoreactive"/>
</dbReference>
<comment type="subcellular location">
    <subcellularLocation>
        <location evidence="1">Cell membrane</location>
        <topology evidence="1">Multi-pass membrane protein</topology>
    </subcellularLocation>
</comment>
<feature type="domain" description="RDD" evidence="7">
    <location>
        <begin position="19"/>
        <end position="163"/>
    </location>
</feature>
<evidence type="ECO:0000313" key="9">
    <source>
        <dbReference type="Proteomes" id="UP000027219"/>
    </source>
</evidence>
<evidence type="ECO:0000256" key="6">
    <source>
        <dbReference type="SAM" id="Phobius"/>
    </source>
</evidence>
<dbReference type="Pfam" id="PF06271">
    <property type="entry name" value="RDD"/>
    <property type="match status" value="1"/>
</dbReference>
<protein>
    <recommendedName>
        <fullName evidence="7">RDD domain-containing protein</fullName>
    </recommendedName>
</protein>
<dbReference type="GO" id="GO:0005886">
    <property type="term" value="C:plasma membrane"/>
    <property type="evidence" value="ECO:0007669"/>
    <property type="project" value="UniProtKB-SubCell"/>
</dbReference>
<evidence type="ECO:0000256" key="4">
    <source>
        <dbReference type="ARBA" id="ARBA00022989"/>
    </source>
</evidence>
<comment type="caution">
    <text evidence="8">The sequence shown here is derived from an EMBL/GenBank/DDBJ whole genome shotgun (WGS) entry which is preliminary data.</text>
</comment>
<name>A0A066US66_9VIBR</name>
<dbReference type="OrthoDB" id="9787732at2"/>
<dbReference type="RefSeq" id="WP_032552347.1">
    <property type="nucleotide sequence ID" value="NZ_JBEEAX010000004.1"/>
</dbReference>
<dbReference type="AlphaFoldDB" id="A0A066US66"/>
<keyword evidence="2" id="KW-1003">Cell membrane</keyword>
<dbReference type="STRING" id="212667.VFDL14_18865"/>